<dbReference type="InterPro" id="IPR013103">
    <property type="entry name" value="RVT_2"/>
</dbReference>
<feature type="region of interest" description="Disordered" evidence="1">
    <location>
        <begin position="203"/>
        <end position="251"/>
    </location>
</feature>
<gene>
    <name evidence="3" type="ORF">Tci_024447</name>
</gene>
<evidence type="ECO:0000256" key="1">
    <source>
        <dbReference type="SAM" id="MobiDB-lite"/>
    </source>
</evidence>
<comment type="caution">
    <text evidence="3">The sequence shown here is derived from an EMBL/GenBank/DDBJ whole genome shotgun (WGS) entry which is preliminary data.</text>
</comment>
<organism evidence="3">
    <name type="scientific">Tanacetum cinerariifolium</name>
    <name type="common">Dalmatian daisy</name>
    <name type="synonym">Chrysanthemum cinerariifolium</name>
    <dbReference type="NCBI Taxonomy" id="118510"/>
    <lineage>
        <taxon>Eukaryota</taxon>
        <taxon>Viridiplantae</taxon>
        <taxon>Streptophyta</taxon>
        <taxon>Embryophyta</taxon>
        <taxon>Tracheophyta</taxon>
        <taxon>Spermatophyta</taxon>
        <taxon>Magnoliopsida</taxon>
        <taxon>eudicotyledons</taxon>
        <taxon>Gunneridae</taxon>
        <taxon>Pentapetalae</taxon>
        <taxon>asterids</taxon>
        <taxon>campanulids</taxon>
        <taxon>Asterales</taxon>
        <taxon>Asteraceae</taxon>
        <taxon>Asteroideae</taxon>
        <taxon>Anthemideae</taxon>
        <taxon>Anthemidinae</taxon>
        <taxon>Tanacetum</taxon>
    </lineage>
</organism>
<proteinExistence type="predicted"/>
<accession>A0A6L2KU44</accession>
<dbReference type="AlphaFoldDB" id="A0A6L2KU44"/>
<evidence type="ECO:0000313" key="3">
    <source>
        <dbReference type="EMBL" id="GEU52469.1"/>
    </source>
</evidence>
<feature type="domain" description="Reverse transcriptase Ty1/copia-type" evidence="2">
    <location>
        <begin position="303"/>
        <end position="375"/>
    </location>
</feature>
<feature type="compositionally biased region" description="Basic and acidic residues" evidence="1">
    <location>
        <begin position="218"/>
        <end position="227"/>
    </location>
</feature>
<dbReference type="Pfam" id="PF07727">
    <property type="entry name" value="RVT_2"/>
    <property type="match status" value="1"/>
</dbReference>
<name>A0A6L2KU44_TANCI</name>
<protein>
    <recommendedName>
        <fullName evidence="2">Reverse transcriptase Ty1/copia-type domain-containing protein</fullName>
    </recommendedName>
</protein>
<dbReference type="EMBL" id="BKCJ010003020">
    <property type="protein sequence ID" value="GEU52469.1"/>
    <property type="molecule type" value="Genomic_DNA"/>
</dbReference>
<feature type="compositionally biased region" description="Polar residues" evidence="1">
    <location>
        <begin position="234"/>
        <end position="248"/>
    </location>
</feature>
<feature type="compositionally biased region" description="Polar residues" evidence="1">
    <location>
        <begin position="203"/>
        <end position="217"/>
    </location>
</feature>
<sequence length="384" mass="43941">MKPQHLSGDSSAVHECTRMVKERLRQAFRATMLVVDTRNESSHAETHISNVEEVKRSNRVLNTIGMSMLAFKGNVLEVRKLDIYFCKPDGFEKQKNLSFIMSCGRYNANLQFGVAERLSQTFRAKSMMLRAEAPNMLWAYSVSMAYLIYRMPYVPIGLRIPEEEWRGKDNSLAHLKLLGYEESPSYPKQRYYICGLDIWSQSPGRSSDTSEGFNNCRSFEDSGRSDEEYYEDIASSNEGGSKTPQVRRSNTESKALVRYSPLANYLLLTRNGEPESYSEALSSKKSVQWKKAIIKEMVSLEKNQTCSLVRILAGKKASQRLWMFKVKEEHNGRKMYKARLVGKGFQQKQRVDYNEIFYKVVKMTAIKFVLSIVAAGAFLCGSLE</sequence>
<reference evidence="3" key="1">
    <citation type="journal article" date="2019" name="Sci. Rep.">
        <title>Draft genome of Tanacetum cinerariifolium, the natural source of mosquito coil.</title>
        <authorList>
            <person name="Yamashiro T."/>
            <person name="Shiraishi A."/>
            <person name="Satake H."/>
            <person name="Nakayama K."/>
        </authorList>
    </citation>
    <scope>NUCLEOTIDE SEQUENCE</scope>
</reference>
<evidence type="ECO:0000259" key="2">
    <source>
        <dbReference type="Pfam" id="PF07727"/>
    </source>
</evidence>